<evidence type="ECO:0000313" key="5">
    <source>
        <dbReference type="EMBL" id="GLS42741.1"/>
    </source>
</evidence>
<dbReference type="InterPro" id="IPR007247">
    <property type="entry name" value="Ureidogly_lyase"/>
</dbReference>
<evidence type="ECO:0000256" key="3">
    <source>
        <dbReference type="ARBA" id="ARBA00023239"/>
    </source>
</evidence>
<sequence length="179" mass="19190">MATEARTLTLRPLTREAFAPFGDVLDLRGDPPRPMNGEKALRYHALGSASVAGDEARVVISMVVSKPVSGLVEVAMVERHPLGSQAFMPLGEGRLLVIVCPDEDGRPGQPQAFVAASGQGVNYHADVWHGVLAPIDKRQSYLIVDRDGLGNNLQEHFFDAPWLIQLPGSGLDLDGAAKS</sequence>
<keyword evidence="6" id="KW-1185">Reference proteome</keyword>
<organism evidence="5 6">
    <name type="scientific">Methylobacterium brachythecii</name>
    <dbReference type="NCBI Taxonomy" id="1176177"/>
    <lineage>
        <taxon>Bacteria</taxon>
        <taxon>Pseudomonadati</taxon>
        <taxon>Pseudomonadota</taxon>
        <taxon>Alphaproteobacteria</taxon>
        <taxon>Hyphomicrobiales</taxon>
        <taxon>Methylobacteriaceae</taxon>
        <taxon>Methylobacterium</taxon>
    </lineage>
</organism>
<dbReference type="CDD" id="cd20298">
    <property type="entry name" value="cupin_UAH"/>
    <property type="match status" value="1"/>
</dbReference>
<dbReference type="NCBIfam" id="NF009932">
    <property type="entry name" value="PRK13395.1"/>
    <property type="match status" value="1"/>
</dbReference>
<comment type="catalytic activity">
    <reaction evidence="4">
        <text>(S)-ureidoglycolate = urea + glyoxylate</text>
        <dbReference type="Rhea" id="RHEA:11304"/>
        <dbReference type="ChEBI" id="CHEBI:16199"/>
        <dbReference type="ChEBI" id="CHEBI:36655"/>
        <dbReference type="ChEBI" id="CHEBI:57296"/>
        <dbReference type="EC" id="4.3.2.3"/>
    </reaction>
</comment>
<dbReference type="GO" id="GO:0016829">
    <property type="term" value="F:lyase activity"/>
    <property type="evidence" value="ECO:0007669"/>
    <property type="project" value="UniProtKB-KW"/>
</dbReference>
<reference evidence="6" key="1">
    <citation type="journal article" date="2019" name="Int. J. Syst. Evol. Microbiol.">
        <title>The Global Catalogue of Microorganisms (GCM) 10K type strain sequencing project: providing services to taxonomists for standard genome sequencing and annotation.</title>
        <authorList>
            <consortium name="The Broad Institute Genomics Platform"/>
            <consortium name="The Broad Institute Genome Sequencing Center for Infectious Disease"/>
            <person name="Wu L."/>
            <person name="Ma J."/>
        </authorList>
    </citation>
    <scope>NUCLEOTIDE SEQUENCE [LARGE SCALE GENOMIC DNA]</scope>
    <source>
        <strain evidence="6">NBRC 107710</strain>
    </source>
</reference>
<dbReference type="PANTHER" id="PTHR21221">
    <property type="entry name" value="UREIDOGLYCOLATE HYDROLASE"/>
    <property type="match status" value="1"/>
</dbReference>
<dbReference type="PIRSF" id="PIRSF017306">
    <property type="entry name" value="Ureidogly_hydro"/>
    <property type="match status" value="1"/>
</dbReference>
<evidence type="ECO:0000256" key="1">
    <source>
        <dbReference type="ARBA" id="ARBA00011738"/>
    </source>
</evidence>
<dbReference type="SUPFAM" id="SSF51182">
    <property type="entry name" value="RmlC-like cupins"/>
    <property type="match status" value="1"/>
</dbReference>
<proteinExistence type="predicted"/>
<accession>A0ABQ6D0Z5</accession>
<dbReference type="PANTHER" id="PTHR21221:SF1">
    <property type="entry name" value="UREIDOGLYCOLATE LYASE"/>
    <property type="match status" value="1"/>
</dbReference>
<dbReference type="RefSeq" id="WP_183507438.1">
    <property type="nucleotide sequence ID" value="NZ_BSPG01000002.1"/>
</dbReference>
<dbReference type="InterPro" id="IPR011051">
    <property type="entry name" value="RmlC_Cupin_sf"/>
</dbReference>
<keyword evidence="2" id="KW-0659">Purine metabolism</keyword>
<dbReference type="InterPro" id="IPR024060">
    <property type="entry name" value="Ureidoglycolate_lyase_dom_sf"/>
</dbReference>
<keyword evidence="3 5" id="KW-0456">Lyase</keyword>
<comment type="subunit">
    <text evidence="1">Homodimer.</text>
</comment>
<comment type="caution">
    <text evidence="5">The sequence shown here is derived from an EMBL/GenBank/DDBJ whole genome shotgun (WGS) entry which is preliminary data.</text>
</comment>
<evidence type="ECO:0000256" key="2">
    <source>
        <dbReference type="ARBA" id="ARBA00022631"/>
    </source>
</evidence>
<protein>
    <submittedName>
        <fullName evidence="5">Ureidoglycolate lyase</fullName>
    </submittedName>
</protein>
<dbReference type="Proteomes" id="UP001156881">
    <property type="component" value="Unassembled WGS sequence"/>
</dbReference>
<dbReference type="EMBL" id="BSPG01000002">
    <property type="protein sequence ID" value="GLS42741.1"/>
    <property type="molecule type" value="Genomic_DNA"/>
</dbReference>
<gene>
    <name evidence="5" type="primary">allA_1</name>
    <name evidence="5" type="ORF">GCM10007884_07260</name>
</gene>
<dbReference type="InterPro" id="IPR047233">
    <property type="entry name" value="UAH_cupin"/>
</dbReference>
<evidence type="ECO:0000313" key="6">
    <source>
        <dbReference type="Proteomes" id="UP001156881"/>
    </source>
</evidence>
<dbReference type="Gene3D" id="2.60.120.480">
    <property type="entry name" value="Ureidoglycolate hydrolase"/>
    <property type="match status" value="1"/>
</dbReference>
<evidence type="ECO:0000256" key="4">
    <source>
        <dbReference type="ARBA" id="ARBA00047684"/>
    </source>
</evidence>
<dbReference type="Pfam" id="PF04115">
    <property type="entry name" value="Ureidogly_lyase"/>
    <property type="match status" value="1"/>
</dbReference>
<name>A0ABQ6D0Z5_9HYPH</name>